<dbReference type="AlphaFoldDB" id="A0A2I2F0T3"/>
<reference evidence="2 3" key="1">
    <citation type="submission" date="2017-12" db="EMBL/GenBank/DDBJ databases">
        <authorList>
            <consortium name="DOE Joint Genome Institute"/>
            <person name="Haridas S."/>
            <person name="Kjaerbolling I."/>
            <person name="Vesth T.C."/>
            <person name="Frisvad J.C."/>
            <person name="Nybo J.L."/>
            <person name="Theobald S."/>
            <person name="Kuo A."/>
            <person name="Bowyer P."/>
            <person name="Matsuda Y."/>
            <person name="Mondo S."/>
            <person name="Lyhne E.K."/>
            <person name="Kogle M.E."/>
            <person name="Clum A."/>
            <person name="Lipzen A."/>
            <person name="Salamov A."/>
            <person name="Ngan C.Y."/>
            <person name="Daum C."/>
            <person name="Chiniquy J."/>
            <person name="Barry K."/>
            <person name="LaButti K."/>
            <person name="Simmons B.A."/>
            <person name="Magnuson J.K."/>
            <person name="Mortensen U.H."/>
            <person name="Larsen T.O."/>
            <person name="Grigoriev I.V."/>
            <person name="Baker S.E."/>
            <person name="Andersen M.R."/>
            <person name="Nordberg H.P."/>
            <person name="Cantor M.N."/>
            <person name="Hua S.X."/>
        </authorList>
    </citation>
    <scope>NUCLEOTIDE SEQUENCE [LARGE SCALE GENOMIC DNA]</scope>
    <source>
        <strain evidence="2 3">CBS 102.13</strain>
    </source>
</reference>
<gene>
    <name evidence="2" type="ORF">BDW47DRAFT_112590</name>
</gene>
<dbReference type="GeneID" id="36521360"/>
<dbReference type="Proteomes" id="UP000234585">
    <property type="component" value="Unassembled WGS sequence"/>
</dbReference>
<dbReference type="RefSeq" id="XP_024668252.1">
    <property type="nucleotide sequence ID" value="XM_024814200.1"/>
</dbReference>
<sequence length="181" mass="19895">MDIVQKFGHLKTDPKTGRRTSSAQAEEELALKQRAFNYLLGNFGRPDNDHPDRRSSGASNMAGMVYAAQQNARAERDTTPSIPGDSRNGSHVNDTASREESSFDIDDDSGREAVNDGDGISPTNTGPTYRDTVPPSYNTVNETTYYPDNAVRESRYYPDDTARETTTTEYVPGAPGIIRPI</sequence>
<feature type="compositionally biased region" description="Basic and acidic residues" evidence="1">
    <location>
        <begin position="46"/>
        <end position="55"/>
    </location>
</feature>
<accession>A0A2I2F0T3</accession>
<feature type="region of interest" description="Disordered" evidence="1">
    <location>
        <begin position="69"/>
        <end position="139"/>
    </location>
</feature>
<dbReference type="OrthoDB" id="4447675at2759"/>
<protein>
    <submittedName>
        <fullName evidence="2">Uncharacterized protein</fullName>
    </submittedName>
</protein>
<proteinExistence type="predicted"/>
<evidence type="ECO:0000313" key="3">
    <source>
        <dbReference type="Proteomes" id="UP000234585"/>
    </source>
</evidence>
<name>A0A2I2F0T3_ASPCN</name>
<keyword evidence="3" id="KW-1185">Reference proteome</keyword>
<feature type="region of interest" description="Disordered" evidence="1">
    <location>
        <begin position="1"/>
        <end position="25"/>
    </location>
</feature>
<feature type="region of interest" description="Disordered" evidence="1">
    <location>
        <begin position="158"/>
        <end position="181"/>
    </location>
</feature>
<evidence type="ECO:0000313" key="2">
    <source>
        <dbReference type="EMBL" id="PLB34240.1"/>
    </source>
</evidence>
<dbReference type="EMBL" id="KZ559183">
    <property type="protein sequence ID" value="PLB34240.1"/>
    <property type="molecule type" value="Genomic_DNA"/>
</dbReference>
<organism evidence="2 3">
    <name type="scientific">Aspergillus candidus</name>
    <dbReference type="NCBI Taxonomy" id="41067"/>
    <lineage>
        <taxon>Eukaryota</taxon>
        <taxon>Fungi</taxon>
        <taxon>Dikarya</taxon>
        <taxon>Ascomycota</taxon>
        <taxon>Pezizomycotina</taxon>
        <taxon>Eurotiomycetes</taxon>
        <taxon>Eurotiomycetidae</taxon>
        <taxon>Eurotiales</taxon>
        <taxon>Aspergillaceae</taxon>
        <taxon>Aspergillus</taxon>
        <taxon>Aspergillus subgen. Circumdati</taxon>
    </lineage>
</organism>
<feature type="region of interest" description="Disordered" evidence="1">
    <location>
        <begin position="40"/>
        <end position="59"/>
    </location>
</feature>
<evidence type="ECO:0000256" key="1">
    <source>
        <dbReference type="SAM" id="MobiDB-lite"/>
    </source>
</evidence>